<dbReference type="GO" id="GO:0008168">
    <property type="term" value="F:methyltransferase activity"/>
    <property type="evidence" value="ECO:0007669"/>
    <property type="project" value="UniProtKB-KW"/>
</dbReference>
<organism evidence="4 5">
    <name type="scientific">Actinoplanes auranticolor</name>
    <dbReference type="NCBI Taxonomy" id="47988"/>
    <lineage>
        <taxon>Bacteria</taxon>
        <taxon>Bacillati</taxon>
        <taxon>Actinomycetota</taxon>
        <taxon>Actinomycetes</taxon>
        <taxon>Micromonosporales</taxon>
        <taxon>Micromonosporaceae</taxon>
        <taxon>Actinoplanes</taxon>
    </lineage>
</organism>
<dbReference type="EMBL" id="BOQL01000021">
    <property type="protein sequence ID" value="GIM67252.1"/>
    <property type="molecule type" value="Genomic_DNA"/>
</dbReference>
<keyword evidence="1" id="KW-0489">Methyltransferase</keyword>
<feature type="domain" description="Methyltransferase" evidence="3">
    <location>
        <begin position="59"/>
        <end position="157"/>
    </location>
</feature>
<evidence type="ECO:0000256" key="1">
    <source>
        <dbReference type="ARBA" id="ARBA00022603"/>
    </source>
</evidence>
<comment type="caution">
    <text evidence="4">The sequence shown here is derived from an EMBL/GenBank/DDBJ whole genome shotgun (WGS) entry which is preliminary data.</text>
</comment>
<proteinExistence type="predicted"/>
<evidence type="ECO:0000256" key="2">
    <source>
        <dbReference type="ARBA" id="ARBA00022679"/>
    </source>
</evidence>
<accession>A0A919VS02</accession>
<keyword evidence="2" id="KW-0808">Transferase</keyword>
<reference evidence="4" key="1">
    <citation type="submission" date="2021-03" db="EMBL/GenBank/DDBJ databases">
        <title>Whole genome shotgun sequence of Actinoplanes auranticolor NBRC 12245.</title>
        <authorList>
            <person name="Komaki H."/>
            <person name="Tamura T."/>
        </authorList>
    </citation>
    <scope>NUCLEOTIDE SEQUENCE</scope>
    <source>
        <strain evidence="4">NBRC 12245</strain>
    </source>
</reference>
<dbReference type="PANTHER" id="PTHR43861:SF1">
    <property type="entry name" value="TRANS-ACONITATE 2-METHYLTRANSFERASE"/>
    <property type="match status" value="1"/>
</dbReference>
<name>A0A919VS02_9ACTN</name>
<dbReference type="GO" id="GO:0032259">
    <property type="term" value="P:methylation"/>
    <property type="evidence" value="ECO:0007669"/>
    <property type="project" value="UniProtKB-KW"/>
</dbReference>
<dbReference type="Proteomes" id="UP000681340">
    <property type="component" value="Unassembled WGS sequence"/>
</dbReference>
<sequence>MASHAPLSTLPPLVDRAGAARWRSDWDAVMARFVPGLAGFEAALFAAAEAVRRGAPGSVLDLGGGPGVLAERMARRWPQARVALLDLDPVLLALAEAAVSGSVTLLEGDLAGPSWLIAARRHAPYDVVSVVMTMHYLHEERARALYRDARAVLAPGGLLVVADLMPDDGISSVMTAMPSIVDEAAAELAWAGWWGEVTGTPALAPLVQERRALFAARATAEFTPDAAWHLAAARAAGFTEAGILWRCGRHAAVAAVA</sequence>
<dbReference type="InterPro" id="IPR041698">
    <property type="entry name" value="Methyltransf_25"/>
</dbReference>
<dbReference type="RefSeq" id="WP_212988659.1">
    <property type="nucleotide sequence ID" value="NZ_BAABEA010000019.1"/>
</dbReference>
<dbReference type="CDD" id="cd02440">
    <property type="entry name" value="AdoMet_MTases"/>
    <property type="match status" value="1"/>
</dbReference>
<keyword evidence="5" id="KW-1185">Reference proteome</keyword>
<protein>
    <recommendedName>
        <fullName evidence="3">Methyltransferase domain-containing protein</fullName>
    </recommendedName>
</protein>
<dbReference type="InterPro" id="IPR029063">
    <property type="entry name" value="SAM-dependent_MTases_sf"/>
</dbReference>
<evidence type="ECO:0000259" key="3">
    <source>
        <dbReference type="Pfam" id="PF13649"/>
    </source>
</evidence>
<gene>
    <name evidence="4" type="ORF">Aau02nite_26590</name>
</gene>
<evidence type="ECO:0000313" key="5">
    <source>
        <dbReference type="Proteomes" id="UP000681340"/>
    </source>
</evidence>
<dbReference type="PANTHER" id="PTHR43861">
    <property type="entry name" value="TRANS-ACONITATE 2-METHYLTRANSFERASE-RELATED"/>
    <property type="match status" value="1"/>
</dbReference>
<evidence type="ECO:0000313" key="4">
    <source>
        <dbReference type="EMBL" id="GIM67252.1"/>
    </source>
</evidence>
<dbReference type="Pfam" id="PF13649">
    <property type="entry name" value="Methyltransf_25"/>
    <property type="match status" value="1"/>
</dbReference>
<dbReference type="Gene3D" id="3.40.50.150">
    <property type="entry name" value="Vaccinia Virus protein VP39"/>
    <property type="match status" value="1"/>
</dbReference>
<dbReference type="SUPFAM" id="SSF53335">
    <property type="entry name" value="S-adenosyl-L-methionine-dependent methyltransferases"/>
    <property type="match status" value="1"/>
</dbReference>
<dbReference type="AlphaFoldDB" id="A0A919VS02"/>